<evidence type="ECO:0000256" key="2">
    <source>
        <dbReference type="ARBA" id="ARBA00006920"/>
    </source>
</evidence>
<evidence type="ECO:0000256" key="8">
    <source>
        <dbReference type="ARBA" id="ARBA00022989"/>
    </source>
</evidence>
<evidence type="ECO:0000256" key="4">
    <source>
        <dbReference type="ARBA" id="ARBA00022538"/>
    </source>
</evidence>
<comment type="similarity">
    <text evidence="2">Belongs to the TMEM175 family.</text>
</comment>
<feature type="transmembrane region" description="Helical" evidence="13">
    <location>
        <begin position="96"/>
        <end position="117"/>
    </location>
</feature>
<feature type="transmembrane region" description="Helical" evidence="13">
    <location>
        <begin position="137"/>
        <end position="157"/>
    </location>
</feature>
<keyword evidence="5 13" id="KW-0812">Transmembrane</keyword>
<evidence type="ECO:0000256" key="5">
    <source>
        <dbReference type="ARBA" id="ARBA00022692"/>
    </source>
</evidence>
<dbReference type="GO" id="GO:0005267">
    <property type="term" value="F:potassium channel activity"/>
    <property type="evidence" value="ECO:0007669"/>
    <property type="project" value="UniProtKB-KW"/>
</dbReference>
<organism evidence="14 15">
    <name type="scientific">Terriglobus roseus</name>
    <dbReference type="NCBI Taxonomy" id="392734"/>
    <lineage>
        <taxon>Bacteria</taxon>
        <taxon>Pseudomonadati</taxon>
        <taxon>Acidobacteriota</taxon>
        <taxon>Terriglobia</taxon>
        <taxon>Terriglobales</taxon>
        <taxon>Acidobacteriaceae</taxon>
        <taxon>Terriglobus</taxon>
    </lineage>
</organism>
<name>A0A1H4S0G8_9BACT</name>
<reference evidence="14 15" key="1">
    <citation type="submission" date="2016-10" db="EMBL/GenBank/DDBJ databases">
        <authorList>
            <person name="de Groot N.N."/>
        </authorList>
    </citation>
    <scope>NUCLEOTIDE SEQUENCE [LARGE SCALE GENOMIC DNA]</scope>
    <source>
        <strain evidence="14 15">AB35.6</strain>
    </source>
</reference>
<comment type="subcellular location">
    <subcellularLocation>
        <location evidence="1">Membrane</location>
        <topology evidence="1">Multi-pass membrane protein</topology>
    </subcellularLocation>
</comment>
<dbReference type="AlphaFoldDB" id="A0A1H4S0G8"/>
<evidence type="ECO:0000256" key="9">
    <source>
        <dbReference type="ARBA" id="ARBA00023065"/>
    </source>
</evidence>
<comment type="catalytic activity">
    <reaction evidence="12">
        <text>K(+)(in) = K(+)(out)</text>
        <dbReference type="Rhea" id="RHEA:29463"/>
        <dbReference type="ChEBI" id="CHEBI:29103"/>
    </reaction>
</comment>
<evidence type="ECO:0000256" key="13">
    <source>
        <dbReference type="SAM" id="Phobius"/>
    </source>
</evidence>
<keyword evidence="6" id="KW-0631">Potassium channel</keyword>
<keyword evidence="4" id="KW-0633">Potassium transport</keyword>
<evidence type="ECO:0000256" key="7">
    <source>
        <dbReference type="ARBA" id="ARBA00022958"/>
    </source>
</evidence>
<dbReference type="InterPro" id="IPR010617">
    <property type="entry name" value="TMEM175-like"/>
</dbReference>
<feature type="transmembrane region" description="Helical" evidence="13">
    <location>
        <begin position="178"/>
        <end position="198"/>
    </location>
</feature>
<keyword evidence="9" id="KW-0406">Ion transport</keyword>
<sequence>MLRQALLHNEHEPVDNDGFRLRGLGFSRLDAFSDVVFGFALTLLVVSLEVPKNYEELHHLWSGFLPFGISFLLLMLVWYGHYTYFRRFGTHDPGTVWLNGLLLFVVLFYVYPLKFLFLSSFGQNEVVMTGTNMREVVQLFSAGLATIYFLFSALYANAYRQREKLALTPVERMLTRNFIVEEAGTGSVGIMVCVLAAIASPDKAGATCLLFLVISVWKSFMGARSGRIARRMAEQANAIGPDASAAL</sequence>
<evidence type="ECO:0000256" key="10">
    <source>
        <dbReference type="ARBA" id="ARBA00023136"/>
    </source>
</evidence>
<feature type="transmembrane region" description="Helical" evidence="13">
    <location>
        <begin position="60"/>
        <end position="84"/>
    </location>
</feature>
<feature type="transmembrane region" description="Helical" evidence="13">
    <location>
        <begin position="29"/>
        <end position="48"/>
    </location>
</feature>
<keyword evidence="7" id="KW-0630">Potassium</keyword>
<keyword evidence="8 13" id="KW-1133">Transmembrane helix</keyword>
<evidence type="ECO:0000256" key="12">
    <source>
        <dbReference type="ARBA" id="ARBA00034430"/>
    </source>
</evidence>
<dbReference type="GO" id="GO:0016020">
    <property type="term" value="C:membrane"/>
    <property type="evidence" value="ECO:0007669"/>
    <property type="project" value="UniProtKB-SubCell"/>
</dbReference>
<keyword evidence="10 13" id="KW-0472">Membrane</keyword>
<dbReference type="RefSeq" id="WP_074655098.1">
    <property type="nucleotide sequence ID" value="NZ_FNSD01000001.1"/>
</dbReference>
<evidence type="ECO:0000256" key="6">
    <source>
        <dbReference type="ARBA" id="ARBA00022826"/>
    </source>
</evidence>
<gene>
    <name evidence="14" type="ORF">SAMN05443244_3305</name>
</gene>
<dbReference type="Pfam" id="PF06736">
    <property type="entry name" value="TMEM175"/>
    <property type="match status" value="1"/>
</dbReference>
<dbReference type="GO" id="GO:0015252">
    <property type="term" value="F:proton channel activity"/>
    <property type="evidence" value="ECO:0007669"/>
    <property type="project" value="InterPro"/>
</dbReference>
<keyword evidence="11" id="KW-0407">Ion channel</keyword>
<evidence type="ECO:0000256" key="3">
    <source>
        <dbReference type="ARBA" id="ARBA00022448"/>
    </source>
</evidence>
<feature type="transmembrane region" description="Helical" evidence="13">
    <location>
        <begin position="204"/>
        <end position="223"/>
    </location>
</feature>
<evidence type="ECO:0000313" key="14">
    <source>
        <dbReference type="EMBL" id="SEC37558.1"/>
    </source>
</evidence>
<protein>
    <recommendedName>
        <fullName evidence="16">Integral membrane protein</fullName>
    </recommendedName>
</protein>
<dbReference type="Proteomes" id="UP000182409">
    <property type="component" value="Unassembled WGS sequence"/>
</dbReference>
<accession>A0A1H4S0G8</accession>
<evidence type="ECO:0000256" key="11">
    <source>
        <dbReference type="ARBA" id="ARBA00023303"/>
    </source>
</evidence>
<evidence type="ECO:0000313" key="15">
    <source>
        <dbReference type="Proteomes" id="UP000182409"/>
    </source>
</evidence>
<proteinExistence type="inferred from homology"/>
<evidence type="ECO:0000256" key="1">
    <source>
        <dbReference type="ARBA" id="ARBA00004141"/>
    </source>
</evidence>
<evidence type="ECO:0008006" key="16">
    <source>
        <dbReference type="Google" id="ProtNLM"/>
    </source>
</evidence>
<dbReference type="EMBL" id="FNSD01000001">
    <property type="protein sequence ID" value="SEC37558.1"/>
    <property type="molecule type" value="Genomic_DNA"/>
</dbReference>
<keyword evidence="3" id="KW-0813">Transport</keyword>
<dbReference type="OrthoDB" id="7626281at2"/>